<organism evidence="1 2">
    <name type="scientific">Chitinophaga silvisoli</name>
    <dbReference type="NCBI Taxonomy" id="2291814"/>
    <lineage>
        <taxon>Bacteria</taxon>
        <taxon>Pseudomonadati</taxon>
        <taxon>Bacteroidota</taxon>
        <taxon>Chitinophagia</taxon>
        <taxon>Chitinophagales</taxon>
        <taxon>Chitinophagaceae</taxon>
        <taxon>Chitinophaga</taxon>
    </lineage>
</organism>
<protein>
    <recommendedName>
        <fullName evidence="3">RHS repeat protein</fullName>
    </recommendedName>
</protein>
<evidence type="ECO:0000313" key="2">
    <source>
        <dbReference type="Proteomes" id="UP000261174"/>
    </source>
</evidence>
<evidence type="ECO:0000313" key="1">
    <source>
        <dbReference type="EMBL" id="RFM34459.1"/>
    </source>
</evidence>
<evidence type="ECO:0008006" key="3">
    <source>
        <dbReference type="Google" id="ProtNLM"/>
    </source>
</evidence>
<dbReference type="EMBL" id="QTJV01000004">
    <property type="protein sequence ID" value="RFM34459.1"/>
    <property type="molecule type" value="Genomic_DNA"/>
</dbReference>
<name>A0A3E1P2Q0_9BACT</name>
<accession>A0A3E1P2Q0</accession>
<proteinExistence type="predicted"/>
<gene>
    <name evidence="1" type="ORF">DXN04_14375</name>
</gene>
<keyword evidence="2" id="KW-1185">Reference proteome</keyword>
<reference evidence="1 2" key="1">
    <citation type="submission" date="2018-08" db="EMBL/GenBank/DDBJ databases">
        <title>Chitinophaga sp. K20C18050901, a novel bacterium isolated from forest soil.</title>
        <authorList>
            <person name="Wang C."/>
        </authorList>
    </citation>
    <scope>NUCLEOTIDE SEQUENCE [LARGE SCALE GENOMIC DNA]</scope>
    <source>
        <strain evidence="1 2">K20C18050901</strain>
    </source>
</reference>
<comment type="caution">
    <text evidence="1">The sequence shown here is derived from an EMBL/GenBank/DDBJ whole genome shotgun (WGS) entry which is preliminary data.</text>
</comment>
<dbReference type="Proteomes" id="UP000261174">
    <property type="component" value="Unassembled WGS sequence"/>
</dbReference>
<dbReference type="AlphaFoldDB" id="A0A3E1P2Q0"/>
<sequence length="1159" mass="127328">MLASLCLAQTSAPPIDYVAVSSVGPEAASIGKFGNIPVGFATGVPGISIPIDVLNVGNINFPINLAYHSGGIHVDEVASCVGLGWALDGYGVISRNVVGLPDELDQHGFIDAPEATDVALAGGTTSSTYKQYIFDVHKGLSEAEPDVFQYNCNGQSGKFIFKHDGSIMQIPVTNNKITFDGVGFKLVDANGSQYIFDLALTTTNAGDNSNYKTQWQLTKIVDPNTVDTLFFSYESTCNTSNEQLVTSTQSFGMTGGDCGFQELNGQYFSTFTSGFGPESKTYYQNISHNDTYLKEIKWRGGKITFVNVCGRQDVTGSGERLDEVDVYSETSGVYTQTKRIKLYQGYFFSNPLINATANEKFYRLRLDSVAVLPLGTSDQPITYRMTYDTTAIAPRESQIMDRWGFNNGKFSAGGNMEKQFAIYGGVYYSFGSANKDADSLYSQACILKSIQYPTKGKTVFEYEPHRYKTSFPKREEKSTSLYVTGGVQQSLTSTFTVSNNSYGFTCTPYISAINTNLVSDKPIIEIKDQATNQVVFSHQETPANAGSTGTPYQPGPSVLNLVAGHTYLISINIYSTSSQVNANVLVNWIDSIPNSSEIKFGGGLRVKRITDYDLSGKFLSRQFYEYGDSGEGVVLTPQYYQNINFEKIIRRVGCNGGATEPFCVDYIESDPQLNPIGYSMVYYSNPVYPITQFSGSPVLYRKVSEYSVDSIGNTNGKTVHYFQVYQDGSTLSNNGIKDQLPSEFFVNGIYLISNNWKNGFKTGEDVYKNVSGNYILQKRKRITYLSAMESQQNVLKIKPRYSSSGCEEFSTFDVTVYAVPITTGAMLPVIQNDTLNDDFGYQLGTTTSTSYNYNLLPVTRQTVKSNGDSSLQLFQYPNDFSATGNVYEKMVSRNIVTPLIKVRKLVNGTQVSAVTKNYTDFLSNSKLFVPSTLETQTTTYPSEVRARFNQYDSFGNILQQQKDSDAYQAVIRDYRSTLPVAIANNAVFSDIAYTSFEADGAGNWTGIVLANVSSAATVTGTKCYTLNTAGLTKSGLTSTTTYIVSYWSKGGAYTAAGTAPVKTGPSVTRGSVTWTYYEHQVSGVTSVKVAGSGGIDELRLYPSTAQMETYSYSPGIGMTSKTDARDLTSYYEYDGLGRLKLIRDKDNNIIQTLQYHLVQ</sequence>